<dbReference type="AlphaFoldDB" id="J8FAC2"/>
<proteinExistence type="predicted"/>
<dbReference type="HOGENOM" id="CLU_173802_0_0_9"/>
<dbReference type="Proteomes" id="UP000006997">
    <property type="component" value="Unassembled WGS sequence"/>
</dbReference>
<organism evidence="1 2">
    <name type="scientific">Bacillus cereus MC67</name>
    <dbReference type="NCBI Taxonomy" id="1053219"/>
    <lineage>
        <taxon>Bacteria</taxon>
        <taxon>Bacillati</taxon>
        <taxon>Bacillota</taxon>
        <taxon>Bacilli</taxon>
        <taxon>Bacillales</taxon>
        <taxon>Bacillaceae</taxon>
        <taxon>Bacillus</taxon>
        <taxon>Bacillus cereus group</taxon>
    </lineage>
</organism>
<gene>
    <name evidence="1" type="ORF">II3_03898</name>
</gene>
<name>J8FAC2_BACCE</name>
<dbReference type="EMBL" id="AHEN01000034">
    <property type="protein sequence ID" value="EJQ97984.1"/>
    <property type="molecule type" value="Genomic_DNA"/>
</dbReference>
<accession>J8FAC2</accession>
<sequence>MLAQTPIEIINRVLETVDNVFEICIKEAVKIGSTSNVKAMLTENVDEKGLTGKEYICLLTKKASKQVPIIAERKTVIIKARKSFFLSEEDIFLCENCKFNFFECFAVVF</sequence>
<comment type="caution">
    <text evidence="1">The sequence shown here is derived from an EMBL/GenBank/DDBJ whole genome shotgun (WGS) entry which is preliminary data.</text>
</comment>
<reference evidence="1 2" key="1">
    <citation type="submission" date="2012-04" db="EMBL/GenBank/DDBJ databases">
        <title>The Genome Sequence of Bacillus cereus MC67.</title>
        <authorList>
            <consortium name="The Broad Institute Genome Sequencing Platform"/>
            <consortium name="The Broad Institute Genome Sequencing Center for Infectious Disease"/>
            <person name="Feldgarden M."/>
            <person name="Van der Auwera G.A."/>
            <person name="Mahillon J."/>
            <person name="Duprez V."/>
            <person name="Timmery S."/>
            <person name="Mattelet C."/>
            <person name="Dierick K."/>
            <person name="Sun M."/>
            <person name="Yu Z."/>
            <person name="Zhu L."/>
            <person name="Hu X."/>
            <person name="Shank E.B."/>
            <person name="Swiecicka I."/>
            <person name="Hansen B.M."/>
            <person name="Andrup L."/>
            <person name="Young S.K."/>
            <person name="Zeng Q."/>
            <person name="Gargeya S."/>
            <person name="Fitzgerald M."/>
            <person name="Haas B."/>
            <person name="Abouelleil A."/>
            <person name="Alvarado L."/>
            <person name="Arachchi H.M."/>
            <person name="Berlin A."/>
            <person name="Chapman S.B."/>
            <person name="Goldberg J."/>
            <person name="Griggs A."/>
            <person name="Gujja S."/>
            <person name="Hansen M."/>
            <person name="Howarth C."/>
            <person name="Imamovic A."/>
            <person name="Larimer J."/>
            <person name="McCowen C."/>
            <person name="Montmayeur A."/>
            <person name="Murphy C."/>
            <person name="Neiman D."/>
            <person name="Pearson M."/>
            <person name="Priest M."/>
            <person name="Roberts A."/>
            <person name="Saif S."/>
            <person name="Shea T."/>
            <person name="Sisk P."/>
            <person name="Sykes S."/>
            <person name="Wortman J."/>
            <person name="Nusbaum C."/>
            <person name="Birren B."/>
        </authorList>
    </citation>
    <scope>NUCLEOTIDE SEQUENCE [LARGE SCALE GENOMIC DNA]</scope>
    <source>
        <strain evidence="1 2">MC67</strain>
    </source>
</reference>
<evidence type="ECO:0000313" key="1">
    <source>
        <dbReference type="EMBL" id="EJQ97984.1"/>
    </source>
</evidence>
<evidence type="ECO:0000313" key="2">
    <source>
        <dbReference type="Proteomes" id="UP000006997"/>
    </source>
</evidence>
<protein>
    <submittedName>
        <fullName evidence="1">Uncharacterized protein</fullName>
    </submittedName>
</protein>